<dbReference type="GO" id="GO:0016491">
    <property type="term" value="F:oxidoreductase activity"/>
    <property type="evidence" value="ECO:0007669"/>
    <property type="project" value="UniProtKB-KW"/>
</dbReference>
<dbReference type="EMBL" id="CP134187">
    <property type="protein sequence ID" value="WPB02458.1"/>
    <property type="molecule type" value="Genomic_DNA"/>
</dbReference>
<evidence type="ECO:0000313" key="3">
    <source>
        <dbReference type="EMBL" id="PIA93166.1"/>
    </source>
</evidence>
<dbReference type="InterPro" id="IPR044053">
    <property type="entry name" value="AsaB-like"/>
</dbReference>
<reference evidence="4 6" key="2">
    <citation type="submission" date="2023-09" db="EMBL/GenBank/DDBJ databases">
        <title>Complete-Gapless Cercospora beticola genome.</title>
        <authorList>
            <person name="Wyatt N.A."/>
            <person name="Spanner R.E."/>
            <person name="Bolton M.D."/>
        </authorList>
    </citation>
    <scope>NUCLEOTIDE SEQUENCE [LARGE SCALE GENOMIC DNA]</scope>
    <source>
        <strain evidence="4">Cb09-40</strain>
    </source>
</reference>
<accession>A0A2G5HKS3</accession>
<dbReference type="AlphaFoldDB" id="A0A2G5HKS3"/>
<organism evidence="3 5">
    <name type="scientific">Cercospora beticola</name>
    <name type="common">Sugarbeet leaf spot fungus</name>
    <dbReference type="NCBI Taxonomy" id="122368"/>
    <lineage>
        <taxon>Eukaryota</taxon>
        <taxon>Fungi</taxon>
        <taxon>Dikarya</taxon>
        <taxon>Ascomycota</taxon>
        <taxon>Pezizomycotina</taxon>
        <taxon>Dothideomycetes</taxon>
        <taxon>Dothideomycetidae</taxon>
        <taxon>Mycosphaerellales</taxon>
        <taxon>Mycosphaerellaceae</taxon>
        <taxon>Cercospora</taxon>
    </lineage>
</organism>
<dbReference type="Proteomes" id="UP001302367">
    <property type="component" value="Chromosome 4"/>
</dbReference>
<protein>
    <recommendedName>
        <fullName evidence="7">Hydroxylase/desaturase asaB</fullName>
    </recommendedName>
</protein>
<dbReference type="NCBIfam" id="NF041278">
    <property type="entry name" value="CmcJ_NvfI_EfuI"/>
    <property type="match status" value="1"/>
</dbReference>
<evidence type="ECO:0000313" key="4">
    <source>
        <dbReference type="EMBL" id="WPB02458.1"/>
    </source>
</evidence>
<evidence type="ECO:0000313" key="6">
    <source>
        <dbReference type="Proteomes" id="UP001302367"/>
    </source>
</evidence>
<dbReference type="PANTHER" id="PTHR34598:SF3">
    <property type="entry name" value="OXIDOREDUCTASE AN1597"/>
    <property type="match status" value="1"/>
</dbReference>
<name>A0A2G5HKS3_CERBT</name>
<dbReference type="Proteomes" id="UP000230605">
    <property type="component" value="Chromosome 4"/>
</dbReference>
<evidence type="ECO:0000256" key="1">
    <source>
        <dbReference type="ARBA" id="ARBA00023002"/>
    </source>
</evidence>
<dbReference type="OrthoDB" id="412788at2759"/>
<dbReference type="PANTHER" id="PTHR34598">
    <property type="entry name" value="BLL6449 PROTEIN"/>
    <property type="match status" value="1"/>
</dbReference>
<evidence type="ECO:0008006" key="7">
    <source>
        <dbReference type="Google" id="ProtNLM"/>
    </source>
</evidence>
<evidence type="ECO:0000256" key="2">
    <source>
        <dbReference type="ARBA" id="ARBA00023604"/>
    </source>
</evidence>
<sequence length="306" mass="35324">MAASPSGMIQATLNYFLDPKDGGTIDHYEGSVGEKRRKHAPFVVDIKDIRGREKDFTLDSHGFQLVKKEFTEQTFDDEDRIREQYYPEVADLVKRLTGATKVVPGQHVVRRQSWISAFEEEKNLPNDARSVGPSNARWVHCDLTFEGARERVKKLCPEYADKLHKYRWATINVWKPFDHPVTRDGLCFADPSSIRDDELRTINLYLPSRRDSAQQDSDKDGADGKHWNDVVQSWQCAPPATRDQHKWYYASEMRPDEVLLLKISDSKKGVADKSLHTSFTSEYDHGPERHSIEVRCRVIWEDQSSD</sequence>
<dbReference type="EMBL" id="LKMD01000105">
    <property type="protein sequence ID" value="PIA93166.1"/>
    <property type="molecule type" value="Genomic_DNA"/>
</dbReference>
<reference evidence="3 5" key="1">
    <citation type="submission" date="2015-10" db="EMBL/GenBank/DDBJ databases">
        <title>The cercosporin biosynthetic gene cluster was horizontally transferred to several fungal lineages and shown to be expanded in Cercospora beticola based on microsynteny with recipient genomes.</title>
        <authorList>
            <person name="De Jonge R."/>
            <person name="Ebert M.K."/>
            <person name="Suttle J.C."/>
            <person name="Jurick Ii W.M."/>
            <person name="Secor G.A."/>
            <person name="Thomma B.P."/>
            <person name="Van De Peer Y."/>
            <person name="Bolton M.D."/>
        </authorList>
    </citation>
    <scope>NUCLEOTIDE SEQUENCE [LARGE SCALE GENOMIC DNA]</scope>
    <source>
        <strain evidence="3 5">09-40</strain>
    </source>
</reference>
<keyword evidence="6" id="KW-1185">Reference proteome</keyword>
<comment type="similarity">
    <text evidence="2">Belongs to the asaB hydroxylase/desaturase family.</text>
</comment>
<gene>
    <name evidence="3" type="ORF">CB0940_05147</name>
    <name evidence="4" type="ORF">RHO25_007094</name>
</gene>
<proteinExistence type="inferred from homology"/>
<keyword evidence="1" id="KW-0560">Oxidoreductase</keyword>
<evidence type="ECO:0000313" key="5">
    <source>
        <dbReference type="Proteomes" id="UP000230605"/>
    </source>
</evidence>